<keyword evidence="5" id="KW-0811">Translocation</keyword>
<feature type="region of interest" description="Disordered" evidence="9">
    <location>
        <begin position="225"/>
        <end position="252"/>
    </location>
</feature>
<keyword evidence="7 8" id="KW-0539">Nucleus</keyword>
<gene>
    <name evidence="11" type="ORF">PAPYR_3966</name>
</gene>
<dbReference type="InterPro" id="IPR007846">
    <property type="entry name" value="RRM_NUP35_dom"/>
</dbReference>
<dbReference type="PANTHER" id="PTHR21527">
    <property type="entry name" value="NUCLEOPORIN NUP35"/>
    <property type="match status" value="1"/>
</dbReference>
<dbReference type="SUPFAM" id="SSF54928">
    <property type="entry name" value="RNA-binding domain, RBD"/>
    <property type="match status" value="1"/>
</dbReference>
<dbReference type="PANTHER" id="PTHR21527:SF6">
    <property type="entry name" value="NUCLEOPORIN NUP35"/>
    <property type="match status" value="1"/>
</dbReference>
<evidence type="ECO:0000256" key="6">
    <source>
        <dbReference type="ARBA" id="ARBA00023132"/>
    </source>
</evidence>
<keyword evidence="6 8" id="KW-0906">Nuclear pore complex</keyword>
<name>A0ABQ8UN55_9EUKA</name>
<evidence type="ECO:0000259" key="10">
    <source>
        <dbReference type="PROSITE" id="PS51472"/>
    </source>
</evidence>
<evidence type="ECO:0000256" key="2">
    <source>
        <dbReference type="ARBA" id="ARBA00022448"/>
    </source>
</evidence>
<dbReference type="Pfam" id="PF05172">
    <property type="entry name" value="RRM_Nup35"/>
    <property type="match status" value="1"/>
</dbReference>
<evidence type="ECO:0000313" key="12">
    <source>
        <dbReference type="Proteomes" id="UP001141327"/>
    </source>
</evidence>
<evidence type="ECO:0000256" key="9">
    <source>
        <dbReference type="SAM" id="MobiDB-lite"/>
    </source>
</evidence>
<keyword evidence="12" id="KW-1185">Reference proteome</keyword>
<feature type="compositionally biased region" description="Low complexity" evidence="9">
    <location>
        <begin position="65"/>
        <end position="81"/>
    </location>
</feature>
<dbReference type="Proteomes" id="UP001141327">
    <property type="component" value="Unassembled WGS sequence"/>
</dbReference>
<proteinExistence type="predicted"/>
<feature type="domain" description="RRM Nup35-type" evidence="10">
    <location>
        <begin position="147"/>
        <end position="226"/>
    </location>
</feature>
<accession>A0ABQ8UN55</accession>
<dbReference type="InterPro" id="IPR012677">
    <property type="entry name" value="Nucleotide-bd_a/b_plait_sf"/>
</dbReference>
<evidence type="ECO:0000256" key="5">
    <source>
        <dbReference type="ARBA" id="ARBA00023010"/>
    </source>
</evidence>
<feature type="region of interest" description="Disordered" evidence="9">
    <location>
        <begin position="41"/>
        <end position="81"/>
    </location>
</feature>
<dbReference type="PROSITE" id="PS51472">
    <property type="entry name" value="RRM_NUP35"/>
    <property type="match status" value="1"/>
</dbReference>
<reference evidence="11" key="1">
    <citation type="journal article" date="2022" name="bioRxiv">
        <title>Genomics of Preaxostyla Flagellates Illuminates Evolutionary Transitions and the Path Towards Mitochondrial Loss.</title>
        <authorList>
            <person name="Novak L.V.F."/>
            <person name="Treitli S.C."/>
            <person name="Pyrih J."/>
            <person name="Halakuc P."/>
            <person name="Pipaliya S.V."/>
            <person name="Vacek V."/>
            <person name="Brzon O."/>
            <person name="Soukal P."/>
            <person name="Eme L."/>
            <person name="Dacks J.B."/>
            <person name="Karnkowska A."/>
            <person name="Elias M."/>
            <person name="Hampl V."/>
        </authorList>
    </citation>
    <scope>NUCLEOTIDE SEQUENCE</scope>
    <source>
        <strain evidence="11">RCP-MX</strain>
    </source>
</reference>
<evidence type="ECO:0000256" key="4">
    <source>
        <dbReference type="ARBA" id="ARBA00022927"/>
    </source>
</evidence>
<dbReference type="InterPro" id="IPR035979">
    <property type="entry name" value="RBD_domain_sf"/>
</dbReference>
<dbReference type="EMBL" id="JAPMOS010000016">
    <property type="protein sequence ID" value="KAJ4459907.1"/>
    <property type="molecule type" value="Genomic_DNA"/>
</dbReference>
<comment type="subcellular location">
    <subcellularLocation>
        <location evidence="1">Nucleus</location>
        <location evidence="1">Nuclear pore complex</location>
    </subcellularLocation>
</comment>
<dbReference type="Gene3D" id="3.30.70.330">
    <property type="match status" value="1"/>
</dbReference>
<protein>
    <submittedName>
        <fullName evidence="11">Nuclear pore complex protein Nup53</fullName>
    </submittedName>
</protein>
<sequence length="284" mass="30377">MIVLTPGTICIISVRMLSSRFLAAQPQGYPQAQQLSPFAQHSYSQFPPSHHVGTPGSAKTPTWGAPRISSPARPSPAPMEMRPPTADLCSAFGPPTPAGSPYRGGATPGGENWGEGTPLSTPTGRMEVVNPSTPLSSPVTEPGMNPDEVMHWVTVFGFPRSEASTVVGLFHQFGEITAMRQHPETNWLSIRFQSPLQAQQALAKNGRFLGQFLLGVTAGVPPGLSLSTPSGPYQRQATPGPTVSGPARSLGSESFDVEPKTCLRKRPRAHTSCWHKALEYLCGW</sequence>
<dbReference type="CDD" id="cd12441">
    <property type="entry name" value="RRM_Nup53_like"/>
    <property type="match status" value="1"/>
</dbReference>
<keyword evidence="2 8" id="KW-0813">Transport</keyword>
<evidence type="ECO:0000313" key="11">
    <source>
        <dbReference type="EMBL" id="KAJ4459907.1"/>
    </source>
</evidence>
<comment type="caution">
    <text evidence="11">The sequence shown here is derived from an EMBL/GenBank/DDBJ whole genome shotgun (WGS) entry which is preliminary data.</text>
</comment>
<evidence type="ECO:0000256" key="3">
    <source>
        <dbReference type="ARBA" id="ARBA00022816"/>
    </source>
</evidence>
<keyword evidence="4" id="KW-0653">Protein transport</keyword>
<evidence type="ECO:0000256" key="8">
    <source>
        <dbReference type="PROSITE-ProRule" id="PRU00804"/>
    </source>
</evidence>
<evidence type="ECO:0000256" key="7">
    <source>
        <dbReference type="ARBA" id="ARBA00023242"/>
    </source>
</evidence>
<organism evidence="11 12">
    <name type="scientific">Paratrimastix pyriformis</name>
    <dbReference type="NCBI Taxonomy" id="342808"/>
    <lineage>
        <taxon>Eukaryota</taxon>
        <taxon>Metamonada</taxon>
        <taxon>Preaxostyla</taxon>
        <taxon>Paratrimastigidae</taxon>
        <taxon>Paratrimastix</taxon>
    </lineage>
</organism>
<evidence type="ECO:0000256" key="1">
    <source>
        <dbReference type="ARBA" id="ARBA00004567"/>
    </source>
</evidence>
<keyword evidence="3 8" id="KW-0509">mRNA transport</keyword>